<feature type="compositionally biased region" description="Polar residues" evidence="1">
    <location>
        <begin position="40"/>
        <end position="60"/>
    </location>
</feature>
<dbReference type="Proteomes" id="UP000783686">
    <property type="component" value="Unassembled WGS sequence"/>
</dbReference>
<comment type="caution">
    <text evidence="3">The sequence shown here is derived from an EMBL/GenBank/DDBJ whole genome shotgun (WGS) entry which is preliminary data.</text>
</comment>
<feature type="compositionally biased region" description="Pro residues" evidence="1">
    <location>
        <begin position="20"/>
        <end position="36"/>
    </location>
</feature>
<evidence type="ECO:0000313" key="4">
    <source>
        <dbReference type="Proteomes" id="UP000614601"/>
    </source>
</evidence>
<evidence type="ECO:0000313" key="3">
    <source>
        <dbReference type="EMBL" id="CAD5221163.1"/>
    </source>
</evidence>
<keyword evidence="2" id="KW-0812">Transmembrane</keyword>
<feature type="transmembrane region" description="Helical" evidence="2">
    <location>
        <begin position="139"/>
        <end position="162"/>
    </location>
</feature>
<gene>
    <name evidence="3" type="ORF">BOKJ2_LOCUS9307</name>
</gene>
<accession>A0A811KYM7</accession>
<dbReference type="OrthoDB" id="5808389at2759"/>
<evidence type="ECO:0000256" key="2">
    <source>
        <dbReference type="SAM" id="Phobius"/>
    </source>
</evidence>
<dbReference type="AlphaFoldDB" id="A0A811KYM7"/>
<dbReference type="EMBL" id="CAJFCW020000004">
    <property type="protein sequence ID" value="CAG9114676.1"/>
    <property type="molecule type" value="Genomic_DNA"/>
</dbReference>
<keyword evidence="4" id="KW-1185">Reference proteome</keyword>
<sequence>MAKTESAVHIGFTFNKPLKAPTPPQDLRIPPRPPAPLDSTGYSNSSATRPNSSATGLSESFKYSSGRNRATEHSESTWSSCFGELLRAPTMVCCCFCCPMYKCAIWLCCFELIVSLYCWYNMSQVILRTIHHLDFGNAFMIFVMTFWIVTLFTAFGMLIAAHKKKNASYVLPRLIQQIGLLVCGFVFGFLCIFYFTGGAQKINGLVFWVYRVFLDEELDVHAQKEVAAELRFYGLLFILLDIFFISYVSFGFCITRKYHKDMERQHGSGFAPVSQYEPANPTAPPPPPSNPNFKV</sequence>
<organism evidence="3 4">
    <name type="scientific">Bursaphelenchus okinawaensis</name>
    <dbReference type="NCBI Taxonomy" id="465554"/>
    <lineage>
        <taxon>Eukaryota</taxon>
        <taxon>Metazoa</taxon>
        <taxon>Ecdysozoa</taxon>
        <taxon>Nematoda</taxon>
        <taxon>Chromadorea</taxon>
        <taxon>Rhabditida</taxon>
        <taxon>Tylenchina</taxon>
        <taxon>Tylenchomorpha</taxon>
        <taxon>Aphelenchoidea</taxon>
        <taxon>Aphelenchoididae</taxon>
        <taxon>Bursaphelenchus</taxon>
    </lineage>
</organism>
<feature type="region of interest" description="Disordered" evidence="1">
    <location>
        <begin position="15"/>
        <end position="60"/>
    </location>
</feature>
<feature type="transmembrane region" description="Helical" evidence="2">
    <location>
        <begin position="174"/>
        <end position="195"/>
    </location>
</feature>
<proteinExistence type="predicted"/>
<reference evidence="3" key="1">
    <citation type="submission" date="2020-09" db="EMBL/GenBank/DDBJ databases">
        <authorList>
            <person name="Kikuchi T."/>
        </authorList>
    </citation>
    <scope>NUCLEOTIDE SEQUENCE</scope>
    <source>
        <strain evidence="3">SH1</strain>
    </source>
</reference>
<feature type="transmembrane region" description="Helical" evidence="2">
    <location>
        <begin position="232"/>
        <end position="254"/>
    </location>
</feature>
<protein>
    <submittedName>
        <fullName evidence="3">Uncharacterized protein</fullName>
    </submittedName>
</protein>
<name>A0A811KYM7_9BILA</name>
<feature type="compositionally biased region" description="Pro residues" evidence="1">
    <location>
        <begin position="281"/>
        <end position="295"/>
    </location>
</feature>
<feature type="region of interest" description="Disordered" evidence="1">
    <location>
        <begin position="272"/>
        <end position="295"/>
    </location>
</feature>
<evidence type="ECO:0000256" key="1">
    <source>
        <dbReference type="SAM" id="MobiDB-lite"/>
    </source>
</evidence>
<keyword evidence="2" id="KW-0472">Membrane</keyword>
<dbReference type="EMBL" id="CAJFDH010000004">
    <property type="protein sequence ID" value="CAD5221163.1"/>
    <property type="molecule type" value="Genomic_DNA"/>
</dbReference>
<dbReference type="Proteomes" id="UP000614601">
    <property type="component" value="Unassembled WGS sequence"/>
</dbReference>
<feature type="transmembrane region" description="Helical" evidence="2">
    <location>
        <begin position="104"/>
        <end position="127"/>
    </location>
</feature>
<keyword evidence="2" id="KW-1133">Transmembrane helix</keyword>